<organism evidence="1 2">
    <name type="scientific">Rufibacter hautae</name>
    <dbReference type="NCBI Taxonomy" id="2595005"/>
    <lineage>
        <taxon>Bacteria</taxon>
        <taxon>Pseudomonadati</taxon>
        <taxon>Bacteroidota</taxon>
        <taxon>Cytophagia</taxon>
        <taxon>Cytophagales</taxon>
        <taxon>Hymenobacteraceae</taxon>
        <taxon>Rufibacter</taxon>
    </lineage>
</organism>
<comment type="caution">
    <text evidence="1">The sequence shown here is derived from an EMBL/GenBank/DDBJ whole genome shotgun (WGS) entry which is preliminary data.</text>
</comment>
<reference evidence="1 2" key="1">
    <citation type="submission" date="2019-07" db="EMBL/GenBank/DDBJ databases">
        <title>Rufibacter sp. nov., isolated from lake sediment.</title>
        <authorList>
            <person name="Qu J.-H."/>
        </authorList>
    </citation>
    <scope>NUCLEOTIDE SEQUENCE [LARGE SCALE GENOMIC DNA]</scope>
    <source>
        <strain evidence="1 2">NBS58-1</strain>
    </source>
</reference>
<dbReference type="RefSeq" id="WP_149093198.1">
    <property type="nucleotide sequence ID" value="NZ_VKKY01000004.1"/>
</dbReference>
<evidence type="ECO:0000313" key="2">
    <source>
        <dbReference type="Proteomes" id="UP000324133"/>
    </source>
</evidence>
<dbReference type="EMBL" id="VKKY01000004">
    <property type="protein sequence ID" value="KAA3435988.1"/>
    <property type="molecule type" value="Genomic_DNA"/>
</dbReference>
<dbReference type="Proteomes" id="UP000324133">
    <property type="component" value="Unassembled WGS sequence"/>
</dbReference>
<dbReference type="AlphaFoldDB" id="A0A5B6T6X5"/>
<sequence>MKHQILGQIPLDQGKKSFRIMLIPENESERLAIDNVHNHEASEQEFSLVNDYLTFCLGNNYSVYDSSKMSKGVYSLKAQSNSHSGFGR</sequence>
<gene>
    <name evidence="1" type="ORF">FOA19_22835</name>
</gene>
<protein>
    <submittedName>
        <fullName evidence="1">Uncharacterized protein</fullName>
    </submittedName>
</protein>
<evidence type="ECO:0000313" key="1">
    <source>
        <dbReference type="EMBL" id="KAA3435988.1"/>
    </source>
</evidence>
<proteinExistence type="predicted"/>
<keyword evidence="2" id="KW-1185">Reference proteome</keyword>
<name>A0A5B6T6X5_9BACT</name>
<accession>A0A5B6T6X5</accession>